<keyword evidence="2 4" id="KW-0808">Transferase</keyword>
<comment type="similarity">
    <text evidence="1">Belongs to the glycerate kinase type-1 family.</text>
</comment>
<name>A0A645BRT5_9ZZZZ</name>
<evidence type="ECO:0000256" key="2">
    <source>
        <dbReference type="ARBA" id="ARBA00022679"/>
    </source>
</evidence>
<dbReference type="PIRSF" id="PIRSF006078">
    <property type="entry name" value="GlxK"/>
    <property type="match status" value="1"/>
</dbReference>
<dbReference type="PANTHER" id="PTHR21599:SF0">
    <property type="entry name" value="GLYCERATE KINASE"/>
    <property type="match status" value="1"/>
</dbReference>
<organism evidence="4">
    <name type="scientific">bioreactor metagenome</name>
    <dbReference type="NCBI Taxonomy" id="1076179"/>
    <lineage>
        <taxon>unclassified sequences</taxon>
        <taxon>metagenomes</taxon>
        <taxon>ecological metagenomes</taxon>
    </lineage>
</organism>
<dbReference type="GO" id="GO:0008887">
    <property type="term" value="F:glycerate kinase activity"/>
    <property type="evidence" value="ECO:0007669"/>
    <property type="project" value="UniProtKB-EC"/>
</dbReference>
<protein>
    <submittedName>
        <fullName evidence="4">Glycerate 3-kinase</fullName>
        <ecNumber evidence="4">2.7.1.31</ecNumber>
    </submittedName>
</protein>
<evidence type="ECO:0000256" key="1">
    <source>
        <dbReference type="ARBA" id="ARBA00006284"/>
    </source>
</evidence>
<dbReference type="InterPro" id="IPR036129">
    <property type="entry name" value="Glycerate_kinase_sf"/>
</dbReference>
<dbReference type="PANTHER" id="PTHR21599">
    <property type="entry name" value="GLYCERATE KINASE"/>
    <property type="match status" value="1"/>
</dbReference>
<dbReference type="EC" id="2.7.1.31" evidence="4"/>
<keyword evidence="3 4" id="KW-0418">Kinase</keyword>
<evidence type="ECO:0000256" key="3">
    <source>
        <dbReference type="ARBA" id="ARBA00022777"/>
    </source>
</evidence>
<dbReference type="GO" id="GO:0031388">
    <property type="term" value="P:organic acid phosphorylation"/>
    <property type="evidence" value="ECO:0007669"/>
    <property type="project" value="InterPro"/>
</dbReference>
<dbReference type="AlphaFoldDB" id="A0A645BRT5"/>
<evidence type="ECO:0000313" key="4">
    <source>
        <dbReference type="EMBL" id="MPM67947.1"/>
    </source>
</evidence>
<proteinExistence type="inferred from homology"/>
<dbReference type="Gene3D" id="3.90.1510.10">
    <property type="entry name" value="Glycerate kinase, domain 2"/>
    <property type="match status" value="1"/>
</dbReference>
<dbReference type="Pfam" id="PF02595">
    <property type="entry name" value="Gly_kinase"/>
    <property type="match status" value="1"/>
</dbReference>
<reference evidence="4" key="1">
    <citation type="submission" date="2019-08" db="EMBL/GenBank/DDBJ databases">
        <authorList>
            <person name="Kucharzyk K."/>
            <person name="Murdoch R.W."/>
            <person name="Higgins S."/>
            <person name="Loffler F."/>
        </authorList>
    </citation>
    <scope>NUCLEOTIDE SEQUENCE</scope>
</reference>
<dbReference type="InterPro" id="IPR004381">
    <property type="entry name" value="Glycerate_kinase"/>
</dbReference>
<dbReference type="PROSITE" id="PS51257">
    <property type="entry name" value="PROKAR_LIPOPROTEIN"/>
    <property type="match status" value="1"/>
</dbReference>
<dbReference type="Gene3D" id="3.40.50.10350">
    <property type="entry name" value="Glycerate kinase, domain 1"/>
    <property type="match status" value="1"/>
</dbReference>
<dbReference type="NCBIfam" id="TIGR00045">
    <property type="entry name" value="glycerate kinase"/>
    <property type="match status" value="1"/>
</dbReference>
<dbReference type="EMBL" id="VSSQ01021976">
    <property type="protein sequence ID" value="MPM67947.1"/>
    <property type="molecule type" value="Genomic_DNA"/>
</dbReference>
<dbReference type="InterPro" id="IPR018197">
    <property type="entry name" value="Glycerate_kinase_RE-like"/>
</dbReference>
<gene>
    <name evidence="4" type="primary">glxK_7</name>
    <name evidence="4" type="ORF">SDC9_114872</name>
</gene>
<comment type="caution">
    <text evidence="4">The sequence shown here is derived from an EMBL/GenBank/DDBJ whole genome shotgun (WGS) entry which is preliminary data.</text>
</comment>
<dbReference type="SUPFAM" id="SSF110738">
    <property type="entry name" value="Glycerate kinase I"/>
    <property type="match status" value="1"/>
</dbReference>
<dbReference type="InterPro" id="IPR018193">
    <property type="entry name" value="Glyc_kinase_flavodox-like_fold"/>
</dbReference>
<sequence>MKKIVIAIASFKGSATSMIASLAACRGVLEVYPEAKVVCVPIADGGEGTVDAFVTAYEGGNAKGEYVRKDVTGPEFTPVTAKYYILADKTTAIIELAQASGLYLSKNRIVGQATTLGTGELIADAVNHGCKKIILGLGGSATNDGGIGALTAMGIRFTDKNGAQVRPCGDSLSEITDIDTSHVSEKIRQCEIVLACDVTNTLCGYNGASFVYGPQKGATPEDVKRLDNNLAQFARLIESVTGRDVMTRQSGGAAGGIAAGLMGFFDVKVSSGIKLLLDHAGFDKMINGADFIITGEGRFDDQSVNGKAVCGICDYARNARVPVIVVAGELATGYTRAAEKLGITAAFSVSHAAKPFSEVIDQTADNINDTVMNICTVMKKFSK</sequence>
<accession>A0A645BRT5</accession>